<dbReference type="GO" id="GO:0008233">
    <property type="term" value="F:peptidase activity"/>
    <property type="evidence" value="ECO:0007669"/>
    <property type="project" value="UniProtKB-KW"/>
</dbReference>
<feature type="domain" description="Integrase catalytic" evidence="2">
    <location>
        <begin position="210"/>
        <end position="328"/>
    </location>
</feature>
<dbReference type="InterPro" id="IPR054722">
    <property type="entry name" value="PolX-like_BBD"/>
</dbReference>
<dbReference type="InterPro" id="IPR039537">
    <property type="entry name" value="Retrotran_Ty1/copia-like"/>
</dbReference>
<name>A0AAV0UR24_9STRA</name>
<keyword evidence="1" id="KW-0645">Protease</keyword>
<dbReference type="PROSITE" id="PS50994">
    <property type="entry name" value="INTEGRASE"/>
    <property type="match status" value="1"/>
</dbReference>
<dbReference type="Gene3D" id="3.30.420.10">
    <property type="entry name" value="Ribonuclease H-like superfamily/Ribonuclease H"/>
    <property type="match status" value="1"/>
</dbReference>
<dbReference type="InterPro" id="IPR001584">
    <property type="entry name" value="Integrase_cat-core"/>
</dbReference>
<dbReference type="Pfam" id="PF00665">
    <property type="entry name" value="rve"/>
    <property type="match status" value="1"/>
</dbReference>
<dbReference type="InterPro" id="IPR012337">
    <property type="entry name" value="RNaseH-like_sf"/>
</dbReference>
<dbReference type="Proteomes" id="UP001162029">
    <property type="component" value="Unassembled WGS sequence"/>
</dbReference>
<dbReference type="GO" id="GO:0003676">
    <property type="term" value="F:nucleic acid binding"/>
    <property type="evidence" value="ECO:0007669"/>
    <property type="project" value="InterPro"/>
</dbReference>
<dbReference type="GO" id="GO:0015074">
    <property type="term" value="P:DNA integration"/>
    <property type="evidence" value="ECO:0007669"/>
    <property type="project" value="InterPro"/>
</dbReference>
<dbReference type="EMBL" id="CANTFM010001431">
    <property type="protein sequence ID" value="CAI5739331.1"/>
    <property type="molecule type" value="Genomic_DNA"/>
</dbReference>
<dbReference type="GO" id="GO:0006508">
    <property type="term" value="P:proteolysis"/>
    <property type="evidence" value="ECO:0007669"/>
    <property type="project" value="UniProtKB-KW"/>
</dbReference>
<dbReference type="PANTHER" id="PTHR42648">
    <property type="entry name" value="TRANSPOSASE, PUTATIVE-RELATED"/>
    <property type="match status" value="1"/>
</dbReference>
<evidence type="ECO:0000259" key="2">
    <source>
        <dbReference type="PROSITE" id="PS50994"/>
    </source>
</evidence>
<evidence type="ECO:0000313" key="4">
    <source>
        <dbReference type="Proteomes" id="UP001162029"/>
    </source>
</evidence>
<gene>
    <name evidence="3" type="ORF">PDE001_LOCUS7170</name>
</gene>
<organism evidence="3 4">
    <name type="scientific">Peronospora destructor</name>
    <dbReference type="NCBI Taxonomy" id="86335"/>
    <lineage>
        <taxon>Eukaryota</taxon>
        <taxon>Sar</taxon>
        <taxon>Stramenopiles</taxon>
        <taxon>Oomycota</taxon>
        <taxon>Peronosporomycetes</taxon>
        <taxon>Peronosporales</taxon>
        <taxon>Peronosporaceae</taxon>
        <taxon>Peronospora</taxon>
    </lineage>
</organism>
<dbReference type="InterPro" id="IPR036397">
    <property type="entry name" value="RNaseH_sf"/>
</dbReference>
<dbReference type="Pfam" id="PF22936">
    <property type="entry name" value="Pol_BBD"/>
    <property type="match status" value="1"/>
</dbReference>
<proteinExistence type="predicted"/>
<dbReference type="PANTHER" id="PTHR42648:SF28">
    <property type="entry name" value="TRANSPOSON-ENCODED PROTEIN WITH RIBONUCLEASE H-LIKE AND RETROVIRUS ZINC FINGER-LIKE DOMAINS"/>
    <property type="match status" value="1"/>
</dbReference>
<accession>A0AAV0UR24</accession>
<keyword evidence="4" id="KW-1185">Reference proteome</keyword>
<dbReference type="AlphaFoldDB" id="A0AAV0UR24"/>
<dbReference type="SUPFAM" id="SSF53098">
    <property type="entry name" value="Ribonuclease H-like"/>
    <property type="match status" value="1"/>
</dbReference>
<comment type="caution">
    <text evidence="3">The sequence shown here is derived from an EMBL/GenBank/DDBJ whole genome shotgun (WGS) entry which is preliminary data.</text>
</comment>
<evidence type="ECO:0000313" key="3">
    <source>
        <dbReference type="EMBL" id="CAI5739331.1"/>
    </source>
</evidence>
<evidence type="ECO:0000256" key="1">
    <source>
        <dbReference type="ARBA" id="ARBA00022670"/>
    </source>
</evidence>
<reference evidence="3" key="1">
    <citation type="submission" date="2022-12" db="EMBL/GenBank/DDBJ databases">
        <authorList>
            <person name="Webb A."/>
        </authorList>
    </citation>
    <scope>NUCLEOTIDE SEQUENCE</scope>
    <source>
        <strain evidence="3">Pd1</strain>
    </source>
</reference>
<keyword evidence="1" id="KW-0378">Hydrolase</keyword>
<protein>
    <recommendedName>
        <fullName evidence="2">Integrase catalytic domain-containing protein</fullName>
    </recommendedName>
</protein>
<sequence length="328" mass="35398">MRVTFVGSKDIGSPSARCASAKIGSGQRPQRANVAQAEGNSGNFLFSVGGDASATKSSCVWLVDSGATQHITYSKEYMKNYKVIAPVDVYLADDGVIQAVDTGDIVMSMQTPRGIKKGRRINLGEAANRKQVLQQPGNVLDVGSITFEHDGCFAEAKVAAGSSVFVKAKGCSSSARHQSWRRGQCDRLDGVSWGHHGHLRLGHIGHGGLDAIVKKNYGVGIDIASVNSGRHVHSTPTFSGKRYFVTFIDDKSHFCVVYLLRNKSEVVTKFAKFVAFAETQTGKWIKTLRSDKGGEYTSHGMAKFCSRRGIVQKFTPSYTAQLNGVAGE</sequence>